<proteinExistence type="predicted"/>
<organism evidence="1 2">
    <name type="scientific">Streptomyces mirabilis</name>
    <dbReference type="NCBI Taxonomy" id="68239"/>
    <lineage>
        <taxon>Bacteria</taxon>
        <taxon>Bacillati</taxon>
        <taxon>Actinomycetota</taxon>
        <taxon>Actinomycetes</taxon>
        <taxon>Kitasatosporales</taxon>
        <taxon>Streptomycetaceae</taxon>
        <taxon>Streptomyces</taxon>
    </lineage>
</organism>
<dbReference type="RefSeq" id="WP_075031200.1">
    <property type="nucleotide sequence ID" value="NZ_FONR01000016.1"/>
</dbReference>
<dbReference type="AlphaFoldDB" id="A0A1I2PAJ8"/>
<sequence>MPHKPWFEFDPVERDDANRLGFLYEALLNHLHFNPVMDDFTTALNGALNAEFAHRAEGAYPPAGHGYPRADR</sequence>
<evidence type="ECO:0000313" key="2">
    <source>
        <dbReference type="Proteomes" id="UP000181942"/>
    </source>
</evidence>
<evidence type="ECO:0000313" key="1">
    <source>
        <dbReference type="EMBL" id="SFG13172.1"/>
    </source>
</evidence>
<accession>A0A1I2PAJ8</accession>
<name>A0A1I2PAJ8_9ACTN</name>
<dbReference type="EMBL" id="FONR01000016">
    <property type="protein sequence ID" value="SFG13172.1"/>
    <property type="molecule type" value="Genomic_DNA"/>
</dbReference>
<dbReference type="OrthoDB" id="4295107at2"/>
<protein>
    <submittedName>
        <fullName evidence="1">Uncharacterized protein</fullName>
    </submittedName>
</protein>
<reference evidence="1 2" key="1">
    <citation type="submission" date="2016-10" db="EMBL/GenBank/DDBJ databases">
        <authorList>
            <person name="de Groot N.N."/>
        </authorList>
    </citation>
    <scope>NUCLEOTIDE SEQUENCE [LARGE SCALE GENOMIC DNA]</scope>
    <source>
        <strain evidence="1 2">OK461</strain>
    </source>
</reference>
<dbReference type="Proteomes" id="UP000181942">
    <property type="component" value="Unassembled WGS sequence"/>
</dbReference>
<gene>
    <name evidence="1" type="ORF">SAMN02787118_11659</name>
</gene>